<accession>V5SJN0</accession>
<name>V5SJN0_9HYPH</name>
<dbReference type="Proteomes" id="UP000018542">
    <property type="component" value="Chromosome"/>
</dbReference>
<keyword evidence="1" id="KW-0732">Signal</keyword>
<proteinExistence type="predicted"/>
<evidence type="ECO:0000256" key="1">
    <source>
        <dbReference type="SAM" id="SignalP"/>
    </source>
</evidence>
<gene>
    <name evidence="2" type="ORF">W911_13465</name>
</gene>
<dbReference type="EMBL" id="CP006912">
    <property type="protein sequence ID" value="AHB50290.1"/>
    <property type="molecule type" value="Genomic_DNA"/>
</dbReference>
<dbReference type="HOGENOM" id="CLU_1592344_0_0_5"/>
<reference evidence="2 3" key="1">
    <citation type="journal article" date="2014" name="Genome Announc.">
        <title>Complete Genome Sequence of Hyphomicrobium nitrativorans Strain NL23, a Denitrifying Bacterium Isolated from Biofilm of a Methanol-Fed Denitrification System Treating Seawater at the Montreal Biodome.</title>
        <authorList>
            <person name="Martineau C."/>
            <person name="Villeneuve C."/>
            <person name="Mauffrey F."/>
            <person name="Villemur R."/>
        </authorList>
    </citation>
    <scope>NUCLEOTIDE SEQUENCE [LARGE SCALE GENOMIC DNA]</scope>
    <source>
        <strain evidence="2">NL23</strain>
    </source>
</reference>
<dbReference type="PROSITE" id="PS51257">
    <property type="entry name" value="PROKAR_LIPOPROTEIN"/>
    <property type="match status" value="1"/>
</dbReference>
<feature type="chain" id="PRO_5004740787" description="DUF1190 domain-containing protein" evidence="1">
    <location>
        <begin position="20"/>
        <end position="167"/>
    </location>
</feature>
<evidence type="ECO:0000313" key="3">
    <source>
        <dbReference type="Proteomes" id="UP000018542"/>
    </source>
</evidence>
<dbReference type="KEGG" id="hni:W911_13465"/>
<evidence type="ECO:0008006" key="4">
    <source>
        <dbReference type="Google" id="ProtNLM"/>
    </source>
</evidence>
<sequence>MRSLTVARVSLLAAMSAFLGGCGDSGKATGANTSTRGVIASASDCASFGPGAVDACAEAIERAVTQHEATVAHNNIESCESAAGAGRCERAASGKYRVRLSAFLVTLGGSPRAEPLYPAPAGTVGFVTANKTTLAASDHSLAFSRLATSVAEAQAASNVKGKKRSMF</sequence>
<keyword evidence="3" id="KW-1185">Reference proteome</keyword>
<protein>
    <recommendedName>
        <fullName evidence="4">DUF1190 domain-containing protein</fullName>
    </recommendedName>
</protein>
<dbReference type="OrthoDB" id="8160435at2"/>
<dbReference type="RefSeq" id="WP_023788017.1">
    <property type="nucleotide sequence ID" value="NC_022997.1"/>
</dbReference>
<evidence type="ECO:0000313" key="2">
    <source>
        <dbReference type="EMBL" id="AHB50290.1"/>
    </source>
</evidence>
<organism evidence="2 3">
    <name type="scientific">Hyphomicrobium nitrativorans NL23</name>
    <dbReference type="NCBI Taxonomy" id="1029756"/>
    <lineage>
        <taxon>Bacteria</taxon>
        <taxon>Pseudomonadati</taxon>
        <taxon>Pseudomonadota</taxon>
        <taxon>Alphaproteobacteria</taxon>
        <taxon>Hyphomicrobiales</taxon>
        <taxon>Hyphomicrobiaceae</taxon>
        <taxon>Hyphomicrobium</taxon>
    </lineage>
</organism>
<dbReference type="AlphaFoldDB" id="V5SJN0"/>
<feature type="signal peptide" evidence="1">
    <location>
        <begin position="1"/>
        <end position="19"/>
    </location>
</feature>
<dbReference type="PATRIC" id="fig|1029756.8.peg.2807"/>